<keyword evidence="2" id="KW-0233">DNA recombination</keyword>
<dbReference type="InterPro" id="IPR050090">
    <property type="entry name" value="Tyrosine_recombinase_XerCD"/>
</dbReference>
<dbReference type="GO" id="GO:0015074">
    <property type="term" value="P:DNA integration"/>
    <property type="evidence" value="ECO:0007669"/>
    <property type="project" value="InterPro"/>
</dbReference>
<reference evidence="5" key="1">
    <citation type="journal article" date="2014" name="Front. Microbiol.">
        <title>High frequency of phylogenetically diverse reductive dehalogenase-homologous genes in deep subseafloor sedimentary metagenomes.</title>
        <authorList>
            <person name="Kawai M."/>
            <person name="Futagami T."/>
            <person name="Toyoda A."/>
            <person name="Takaki Y."/>
            <person name="Nishi S."/>
            <person name="Hori S."/>
            <person name="Arai W."/>
            <person name="Tsubouchi T."/>
            <person name="Morono Y."/>
            <person name="Uchiyama I."/>
            <person name="Ito T."/>
            <person name="Fujiyama A."/>
            <person name="Inagaki F."/>
            <person name="Takami H."/>
        </authorList>
    </citation>
    <scope>NUCLEOTIDE SEQUENCE</scope>
    <source>
        <strain evidence="5">Expedition CK06-06</strain>
    </source>
</reference>
<evidence type="ECO:0000256" key="2">
    <source>
        <dbReference type="ARBA" id="ARBA00023172"/>
    </source>
</evidence>
<name>X0XHQ9_9ZZZZ</name>
<feature type="domain" description="Tyr recombinase" evidence="4">
    <location>
        <begin position="17"/>
        <end position="209"/>
    </location>
</feature>
<dbReference type="EMBL" id="BARS01043118">
    <property type="protein sequence ID" value="GAG36193.1"/>
    <property type="molecule type" value="Genomic_DNA"/>
</dbReference>
<dbReference type="SUPFAM" id="SSF56349">
    <property type="entry name" value="DNA breaking-rejoining enzymes"/>
    <property type="match status" value="1"/>
</dbReference>
<proteinExistence type="predicted"/>
<dbReference type="GO" id="GO:0003677">
    <property type="term" value="F:DNA binding"/>
    <property type="evidence" value="ECO:0007669"/>
    <property type="project" value="UniProtKB-KW"/>
</dbReference>
<evidence type="ECO:0000313" key="5">
    <source>
        <dbReference type="EMBL" id="GAG36193.1"/>
    </source>
</evidence>
<evidence type="ECO:0000256" key="3">
    <source>
        <dbReference type="SAM" id="MobiDB-lite"/>
    </source>
</evidence>
<dbReference type="AlphaFoldDB" id="X0XHQ9"/>
<accession>X0XHQ9</accession>
<gene>
    <name evidence="5" type="ORF">S01H1_65329</name>
</gene>
<dbReference type="Gene3D" id="1.10.443.10">
    <property type="entry name" value="Intergrase catalytic core"/>
    <property type="match status" value="1"/>
</dbReference>
<dbReference type="Pfam" id="PF00589">
    <property type="entry name" value="Phage_integrase"/>
    <property type="match status" value="1"/>
</dbReference>
<dbReference type="InterPro" id="IPR013762">
    <property type="entry name" value="Integrase-like_cat_sf"/>
</dbReference>
<protein>
    <recommendedName>
        <fullName evidence="4">Tyr recombinase domain-containing protein</fullName>
    </recommendedName>
</protein>
<evidence type="ECO:0000256" key="1">
    <source>
        <dbReference type="ARBA" id="ARBA00023125"/>
    </source>
</evidence>
<sequence>IIRNPIAKLGKPDRDSEPKGVLTPEQFVSLIKTTFEKNILIGRTTGQERAVLYTLAGTTGLRRKELLNLAWDDINLLADNSYVRVKASTAKNDKEAKQPIPPFVVSLLTALKAATRPKLSDRFFVSFSRWVNTAELIRADLAAANIDLIDKDGNEIFFHSLRNSYISFLANSNTPPKVVQKLARHSDPRLTFNTYARTFDEAEQKAISFLPNCGNFVLSTSLDTNRRKQEILVDSHRHKNSQDTLKNAFLA</sequence>
<feature type="non-terminal residue" evidence="5">
    <location>
        <position position="1"/>
    </location>
</feature>
<feature type="non-terminal residue" evidence="5">
    <location>
        <position position="251"/>
    </location>
</feature>
<dbReference type="InterPro" id="IPR011010">
    <property type="entry name" value="DNA_brk_join_enz"/>
</dbReference>
<dbReference type="InterPro" id="IPR002104">
    <property type="entry name" value="Integrase_catalytic"/>
</dbReference>
<feature type="region of interest" description="Disordered" evidence="3">
    <location>
        <begin position="1"/>
        <end position="20"/>
    </location>
</feature>
<evidence type="ECO:0000259" key="4">
    <source>
        <dbReference type="PROSITE" id="PS51898"/>
    </source>
</evidence>
<comment type="caution">
    <text evidence="5">The sequence shown here is derived from an EMBL/GenBank/DDBJ whole genome shotgun (WGS) entry which is preliminary data.</text>
</comment>
<keyword evidence="1" id="KW-0238">DNA-binding</keyword>
<dbReference type="PANTHER" id="PTHR30349">
    <property type="entry name" value="PHAGE INTEGRASE-RELATED"/>
    <property type="match status" value="1"/>
</dbReference>
<dbReference type="GO" id="GO:0006310">
    <property type="term" value="P:DNA recombination"/>
    <property type="evidence" value="ECO:0007669"/>
    <property type="project" value="UniProtKB-KW"/>
</dbReference>
<dbReference type="PROSITE" id="PS51898">
    <property type="entry name" value="TYR_RECOMBINASE"/>
    <property type="match status" value="1"/>
</dbReference>
<organism evidence="5">
    <name type="scientific">marine sediment metagenome</name>
    <dbReference type="NCBI Taxonomy" id="412755"/>
    <lineage>
        <taxon>unclassified sequences</taxon>
        <taxon>metagenomes</taxon>
        <taxon>ecological metagenomes</taxon>
    </lineage>
</organism>
<dbReference type="PANTHER" id="PTHR30349:SF41">
    <property type="entry name" value="INTEGRASE_RECOMBINASE PROTEIN MJ0367-RELATED"/>
    <property type="match status" value="1"/>
</dbReference>